<evidence type="ECO:0000313" key="1">
    <source>
        <dbReference type="EMBL" id="ARK32177.1"/>
    </source>
</evidence>
<protein>
    <submittedName>
        <fullName evidence="1">Uncharacterized protein</fullName>
    </submittedName>
</protein>
<name>A0A1X9MFE6_9BACI</name>
<evidence type="ECO:0000313" key="2">
    <source>
        <dbReference type="Proteomes" id="UP000193006"/>
    </source>
</evidence>
<dbReference type="RefSeq" id="WP_066160486.1">
    <property type="nucleotide sequence ID" value="NZ_CP020814.1"/>
</dbReference>
<organism evidence="1 2">
    <name type="scientific">Halalkalibacter krulwichiae</name>
    <dbReference type="NCBI Taxonomy" id="199441"/>
    <lineage>
        <taxon>Bacteria</taxon>
        <taxon>Bacillati</taxon>
        <taxon>Bacillota</taxon>
        <taxon>Bacilli</taxon>
        <taxon>Bacillales</taxon>
        <taxon>Bacillaceae</taxon>
        <taxon>Halalkalibacter</taxon>
    </lineage>
</organism>
<sequence>MKQSLSFSVKERELVVEAMEIYRNRYEGVGQMRFDLILSKAQQGVSEFDSEEMSYIVQALTAYARFKSLLPDSNKEVDYSELAKFVKDANNDFQIKHMPVKEVSSYVQSSIH</sequence>
<dbReference type="STRING" id="199441.BkAM31D_21290"/>
<accession>A0A1X9MFE6</accession>
<gene>
    <name evidence="1" type="ORF">BkAM31D_21290</name>
</gene>
<dbReference type="EMBL" id="CP020814">
    <property type="protein sequence ID" value="ARK32177.1"/>
    <property type="molecule type" value="Genomic_DNA"/>
</dbReference>
<keyword evidence="2" id="KW-1185">Reference proteome</keyword>
<proteinExistence type="predicted"/>
<dbReference type="AlphaFoldDB" id="A0A1X9MFE6"/>
<dbReference type="KEGG" id="bkw:BkAM31D_21290"/>
<reference evidence="1 2" key="1">
    <citation type="submission" date="2017-04" db="EMBL/GenBank/DDBJ databases">
        <title>Bacillus krulwichiae AM31D Genome sequencing and assembly.</title>
        <authorList>
            <person name="Krulwich T.A."/>
            <person name="Anastor L."/>
            <person name="Ehrlich R."/>
            <person name="Ehrlich G.D."/>
            <person name="Janto B."/>
        </authorList>
    </citation>
    <scope>NUCLEOTIDE SEQUENCE [LARGE SCALE GENOMIC DNA]</scope>
    <source>
        <strain evidence="1 2">AM31D</strain>
    </source>
</reference>
<dbReference type="Proteomes" id="UP000193006">
    <property type="component" value="Chromosome"/>
</dbReference>